<reference evidence="3" key="3">
    <citation type="journal article" date="2005" name="Nature">
        <title>The map-based sequence of the rice genome.</title>
        <authorList>
            <consortium name="International rice genome sequencing project (IRGSP)"/>
            <person name="Matsumoto T."/>
            <person name="Wu J."/>
            <person name="Kanamori H."/>
            <person name="Katayose Y."/>
            <person name="Fujisawa M."/>
            <person name="Namiki N."/>
            <person name="Mizuno H."/>
            <person name="Yamamoto K."/>
            <person name="Antonio B.A."/>
            <person name="Baba T."/>
            <person name="Sakata K."/>
            <person name="Nagamura Y."/>
            <person name="Aoki H."/>
            <person name="Arikawa K."/>
            <person name="Arita K."/>
            <person name="Bito T."/>
            <person name="Chiden Y."/>
            <person name="Fujitsuka N."/>
            <person name="Fukunaka R."/>
            <person name="Hamada M."/>
            <person name="Harada C."/>
            <person name="Hayashi A."/>
            <person name="Hijishita S."/>
            <person name="Honda M."/>
            <person name="Hosokawa S."/>
            <person name="Ichikawa Y."/>
            <person name="Idonuma A."/>
            <person name="Iijima M."/>
            <person name="Ikeda M."/>
            <person name="Ikeno M."/>
            <person name="Ito K."/>
            <person name="Ito S."/>
            <person name="Ito T."/>
            <person name="Ito Y."/>
            <person name="Ito Y."/>
            <person name="Iwabuchi A."/>
            <person name="Kamiya K."/>
            <person name="Karasawa W."/>
            <person name="Kurita K."/>
            <person name="Katagiri S."/>
            <person name="Kikuta A."/>
            <person name="Kobayashi H."/>
            <person name="Kobayashi N."/>
            <person name="Machita K."/>
            <person name="Maehara T."/>
            <person name="Masukawa M."/>
            <person name="Mizubayashi T."/>
            <person name="Mukai Y."/>
            <person name="Nagasaki H."/>
            <person name="Nagata Y."/>
            <person name="Naito S."/>
            <person name="Nakashima M."/>
            <person name="Nakama Y."/>
            <person name="Nakamichi Y."/>
            <person name="Nakamura M."/>
            <person name="Meguro A."/>
            <person name="Negishi M."/>
            <person name="Ohta I."/>
            <person name="Ohta T."/>
            <person name="Okamoto M."/>
            <person name="Ono N."/>
            <person name="Saji S."/>
            <person name="Sakaguchi M."/>
            <person name="Sakai K."/>
            <person name="Shibata M."/>
            <person name="Shimokawa T."/>
            <person name="Song J."/>
            <person name="Takazaki Y."/>
            <person name="Terasawa K."/>
            <person name="Tsugane M."/>
            <person name="Tsuji K."/>
            <person name="Ueda S."/>
            <person name="Waki K."/>
            <person name="Yamagata H."/>
            <person name="Yamamoto M."/>
            <person name="Yamamoto S."/>
            <person name="Yamane H."/>
            <person name="Yoshiki S."/>
            <person name="Yoshihara R."/>
            <person name="Yukawa K."/>
            <person name="Zhong H."/>
            <person name="Yano M."/>
            <person name="Yuan Q."/>
            <person name="Ouyang S."/>
            <person name="Liu J."/>
            <person name="Jones K.M."/>
            <person name="Gansberger K."/>
            <person name="Moffat K."/>
            <person name="Hill J."/>
            <person name="Bera J."/>
            <person name="Fadrosh D."/>
            <person name="Jin S."/>
            <person name="Johri S."/>
            <person name="Kim M."/>
            <person name="Overton L."/>
            <person name="Reardon M."/>
            <person name="Tsitrin T."/>
            <person name="Vuong H."/>
            <person name="Weaver B."/>
            <person name="Ciecko A."/>
            <person name="Tallon L."/>
            <person name="Jackson J."/>
            <person name="Pai G."/>
            <person name="Aken S.V."/>
            <person name="Utterback T."/>
            <person name="Reidmuller S."/>
            <person name="Feldblyum T."/>
            <person name="Hsiao J."/>
            <person name="Zismann V."/>
            <person name="Iobst S."/>
            <person name="de Vazeille A.R."/>
            <person name="Buell C.R."/>
            <person name="Ying K."/>
            <person name="Li Y."/>
            <person name="Lu T."/>
            <person name="Huang Y."/>
            <person name="Zhao Q."/>
            <person name="Feng Q."/>
            <person name="Zhang L."/>
            <person name="Zhu J."/>
            <person name="Weng Q."/>
            <person name="Mu J."/>
            <person name="Lu Y."/>
            <person name="Fan D."/>
            <person name="Liu Y."/>
            <person name="Guan J."/>
            <person name="Zhang Y."/>
            <person name="Yu S."/>
            <person name="Liu X."/>
            <person name="Zhang Y."/>
            <person name="Hong G."/>
            <person name="Han B."/>
            <person name="Choisne N."/>
            <person name="Demange N."/>
            <person name="Orjeda G."/>
            <person name="Samain S."/>
            <person name="Cattolico L."/>
            <person name="Pelletier E."/>
            <person name="Couloux A."/>
            <person name="Segurens B."/>
            <person name="Wincker P."/>
            <person name="D'Hont A."/>
            <person name="Scarpelli C."/>
            <person name="Weissenbach J."/>
            <person name="Salanoubat M."/>
            <person name="Quetier F."/>
            <person name="Yu Y."/>
            <person name="Kim H.R."/>
            <person name="Rambo T."/>
            <person name="Currie J."/>
            <person name="Collura K."/>
            <person name="Luo M."/>
            <person name="Yang T."/>
            <person name="Ammiraju J.S.S."/>
            <person name="Engler F."/>
            <person name="Soderlund C."/>
            <person name="Wing R.A."/>
            <person name="Palmer L.E."/>
            <person name="de la Bastide M."/>
            <person name="Spiegel L."/>
            <person name="Nascimento L."/>
            <person name="Zutavern T."/>
            <person name="O'Shaughnessy A."/>
            <person name="Dike S."/>
            <person name="Dedhia N."/>
            <person name="Preston R."/>
            <person name="Balija V."/>
            <person name="McCombie W.R."/>
            <person name="Chow T."/>
            <person name="Chen H."/>
            <person name="Chung M."/>
            <person name="Chen C."/>
            <person name="Shaw J."/>
            <person name="Wu H."/>
            <person name="Hsiao K."/>
            <person name="Chao Y."/>
            <person name="Chu M."/>
            <person name="Cheng C."/>
            <person name="Hour A."/>
            <person name="Lee P."/>
            <person name="Lin S."/>
            <person name="Lin Y."/>
            <person name="Liou J."/>
            <person name="Liu S."/>
            <person name="Hsing Y."/>
            <person name="Raghuvanshi S."/>
            <person name="Mohanty A."/>
            <person name="Bharti A.K."/>
            <person name="Gaur A."/>
            <person name="Gupta V."/>
            <person name="Kumar D."/>
            <person name="Ravi V."/>
            <person name="Vij S."/>
            <person name="Kapur A."/>
            <person name="Khurana P."/>
            <person name="Khurana P."/>
            <person name="Khurana J.P."/>
            <person name="Tyagi A.K."/>
            <person name="Gaikwad K."/>
            <person name="Singh A."/>
            <person name="Dalal V."/>
            <person name="Srivastava S."/>
            <person name="Dixit A."/>
            <person name="Pal A.K."/>
            <person name="Ghazi I.A."/>
            <person name="Yadav M."/>
            <person name="Pandit A."/>
            <person name="Bhargava A."/>
            <person name="Sureshbabu K."/>
            <person name="Batra K."/>
            <person name="Sharma T.R."/>
            <person name="Mohapatra T."/>
            <person name="Singh N.K."/>
            <person name="Messing J."/>
            <person name="Nelson A.B."/>
            <person name="Fuks G."/>
            <person name="Kavchok S."/>
            <person name="Keizer G."/>
            <person name="Linton E."/>
            <person name="Llaca V."/>
            <person name="Song R."/>
            <person name="Tanyolac B."/>
            <person name="Young S."/>
            <person name="Ho-Il K."/>
            <person name="Hahn J.H."/>
            <person name="Sangsakoo G."/>
            <person name="Vanavichit A."/>
            <person name="de Mattos Luiz.A.T."/>
            <person name="Zimmer P.D."/>
            <person name="Malone G."/>
            <person name="Dellagostin O."/>
            <person name="de Oliveira A.C."/>
            <person name="Bevan M."/>
            <person name="Bancroft I."/>
            <person name="Minx P."/>
            <person name="Cordum H."/>
            <person name="Wilson R."/>
            <person name="Cheng Z."/>
            <person name="Jin W."/>
            <person name="Jiang J."/>
            <person name="Leong S.A."/>
            <person name="Iwama H."/>
            <person name="Gojobori T."/>
            <person name="Itoh T."/>
            <person name="Niimura Y."/>
            <person name="Fujii Y."/>
            <person name="Habara T."/>
            <person name="Sakai H."/>
            <person name="Sato Y."/>
            <person name="Wilson G."/>
            <person name="Kumar K."/>
            <person name="McCouch S."/>
            <person name="Juretic N."/>
            <person name="Hoen D."/>
            <person name="Wright S."/>
            <person name="Bruskiewich R."/>
            <person name="Bureau T."/>
            <person name="Miyao A."/>
            <person name="Hirochika H."/>
            <person name="Nishikawa T."/>
            <person name="Kadowaki K."/>
            <person name="Sugiura M."/>
            <person name="Burr B."/>
            <person name="Sasaki T."/>
        </authorList>
    </citation>
    <scope>NUCLEOTIDE SEQUENCE [LARGE SCALE GENOMIC DNA]</scope>
    <source>
        <strain evidence="3">cv. Nipponbare</strain>
    </source>
</reference>
<reference evidence="1" key="2">
    <citation type="submission" date="2002-02" db="EMBL/GenBank/DDBJ databases">
        <title>Rice Genomic Sequence.</title>
        <authorList>
            <person name="Wing R.A."/>
            <person name="Yu Y."/>
            <person name="Yang T.J."/>
            <person name="Nah G."/>
            <person name="Soderlund C."/>
            <person name="Chen M."/>
            <person name="Kim H.-R."/>
            <person name="Rambo T."/>
            <person name="Saski C."/>
            <person name="Henry D."/>
            <person name="Oates R."/>
            <person name="Simmons J."/>
        </authorList>
    </citation>
    <scope>NUCLEOTIDE SEQUENCE</scope>
</reference>
<evidence type="ECO:0000313" key="1">
    <source>
        <dbReference type="EMBL" id="AAL70120.1"/>
    </source>
</evidence>
<dbReference type="EMBL" id="AC090873">
    <property type="protein sequence ID" value="AAL73058.1"/>
    <property type="molecule type" value="Genomic_DNA"/>
</dbReference>
<reference evidence="3" key="4">
    <citation type="journal article" date="2008" name="Nucleic Acids Res.">
        <title>The rice annotation project database (RAP-DB): 2008 update.</title>
        <authorList>
            <consortium name="The rice annotation project (RAP)"/>
        </authorList>
    </citation>
    <scope>GENOME REANNOTATION</scope>
    <source>
        <strain evidence="3">cv. Nipponbare</strain>
    </source>
</reference>
<dbReference type="Proteomes" id="UP000000763">
    <property type="component" value="Chromosome 10"/>
</dbReference>
<sequence length="42" mass="4478">MAVGLGNIVEGMSGHQDLVQLVYLEFEGDDAVGDEVLIEDLS</sequence>
<accession>A0A5S6RDN7</accession>
<dbReference type="EMBL" id="AC099733">
    <property type="protein sequence ID" value="AAL70120.1"/>
    <property type="molecule type" value="Genomic_DNA"/>
</dbReference>
<gene>
    <name evidence="1" type="primary">OSJNAa0087H07.11</name>
    <name evidence="2" type="ORF">OSJNBa0029P06.5</name>
</gene>
<dbReference type="AlphaFoldDB" id="A0A5S6RDN7"/>
<evidence type="ECO:0000313" key="2">
    <source>
        <dbReference type="EMBL" id="AAL73058.1"/>
    </source>
</evidence>
<proteinExistence type="predicted"/>
<protein>
    <submittedName>
        <fullName evidence="2">Uncharacterized protein</fullName>
    </submittedName>
</protein>
<evidence type="ECO:0000313" key="3">
    <source>
        <dbReference type="Proteomes" id="UP000000763"/>
    </source>
</evidence>
<organism evidence="2 3">
    <name type="scientific">Oryza sativa subsp. japonica</name>
    <name type="common">Rice</name>
    <dbReference type="NCBI Taxonomy" id="39947"/>
    <lineage>
        <taxon>Eukaryota</taxon>
        <taxon>Viridiplantae</taxon>
        <taxon>Streptophyta</taxon>
        <taxon>Embryophyta</taxon>
        <taxon>Tracheophyta</taxon>
        <taxon>Spermatophyta</taxon>
        <taxon>Magnoliopsida</taxon>
        <taxon>Liliopsida</taxon>
        <taxon>Poales</taxon>
        <taxon>Poaceae</taxon>
        <taxon>BOP clade</taxon>
        <taxon>Oryzoideae</taxon>
        <taxon>Oryzeae</taxon>
        <taxon>Oryzinae</taxon>
        <taxon>Oryza</taxon>
        <taxon>Oryza sativa</taxon>
    </lineage>
</organism>
<name>A0A5S6RDN7_ORYSJ</name>
<reference evidence="2" key="1">
    <citation type="submission" date="2002-02" db="EMBL/GenBank/DDBJ databases">
        <title>Rice Genomic Sequence.</title>
        <authorList>
            <person name="Wing R.A."/>
            <person name="Yu Y."/>
            <person name="Soderlund C."/>
            <person name="Chen M."/>
            <person name="Kim H.-R."/>
            <person name="Rambo T."/>
            <person name="Saski C."/>
            <person name="Henry D."/>
            <person name="Oates R."/>
            <person name="Simmons J."/>
            <person name="Wilson R."/>
            <person name="Minx P."/>
            <person name="Du H."/>
        </authorList>
    </citation>
    <scope>NUCLEOTIDE SEQUENCE</scope>
</reference>